<accession>A0A499RTF9</accession>
<feature type="transmembrane region" description="Helical" evidence="1">
    <location>
        <begin position="6"/>
        <end position="29"/>
    </location>
</feature>
<geneLocation type="plasmid" evidence="2">
    <name>pRIVM0002_IMP-4_171109_B03</name>
</geneLocation>
<keyword evidence="1" id="KW-1133">Transmembrane helix</keyword>
<dbReference type="EMBL" id="MH220285">
    <property type="protein sequence ID" value="AXK00283.1"/>
    <property type="molecule type" value="Genomic_DNA"/>
</dbReference>
<dbReference type="Pfam" id="PF19865">
    <property type="entry name" value="DUF6338"/>
    <property type="match status" value="1"/>
</dbReference>
<keyword evidence="2" id="KW-0614">Plasmid</keyword>
<organism evidence="2">
    <name type="scientific">Acinetobacter ursingii</name>
    <dbReference type="NCBI Taxonomy" id="108980"/>
    <lineage>
        <taxon>Bacteria</taxon>
        <taxon>Pseudomonadati</taxon>
        <taxon>Pseudomonadota</taxon>
        <taxon>Gammaproteobacteria</taxon>
        <taxon>Moraxellales</taxon>
        <taxon>Moraxellaceae</taxon>
        <taxon>Acinetobacter</taxon>
    </lineage>
</organism>
<keyword evidence="1" id="KW-0812">Transmembrane</keyword>
<evidence type="ECO:0000313" key="2">
    <source>
        <dbReference type="EMBL" id="AXK00283.1"/>
    </source>
</evidence>
<sequence>MEIFESSKLVLFIIFAIPGFISIKTYSLLCPNHEKDSTKLIIDAITYSCLNYALLGPFIYMMIFSKKWDFICPFFTIIFYSFVMLVFPAFLAWGWLKLRNMEFFKKNAPHPTPRAWDYIFSQRKEYFVLVTLSDGKKLAGEYSEKSFTSSFPEDPQIYLEKAWEVSAEGGFERIREQSEGILILSKDIQSIEFFQHP</sequence>
<keyword evidence="1" id="KW-0472">Membrane</keyword>
<dbReference type="RefSeq" id="WP_004910988.1">
    <property type="nucleotide sequence ID" value="NZ_CP089038.1"/>
</dbReference>
<protein>
    <submittedName>
        <fullName evidence="2">Uncharacterized protein</fullName>
    </submittedName>
</protein>
<feature type="transmembrane region" description="Helical" evidence="1">
    <location>
        <begin position="75"/>
        <end position="96"/>
    </location>
</feature>
<evidence type="ECO:0000256" key="1">
    <source>
        <dbReference type="SAM" id="Phobius"/>
    </source>
</evidence>
<dbReference type="AlphaFoldDB" id="A0A499RTF9"/>
<name>A0A499RTF9_9GAMM</name>
<feature type="transmembrane region" description="Helical" evidence="1">
    <location>
        <begin position="41"/>
        <end position="63"/>
    </location>
</feature>
<reference evidence="2" key="1">
    <citation type="submission" date="2018-04" db="EMBL/GenBank/DDBJ databases">
        <title>Submission of carbapenemase encoding plasmids from multiple species.</title>
        <authorList>
            <person name="Witteveen S."/>
            <person name="Landman F."/>
        </authorList>
    </citation>
    <scope>NUCLEOTIDE SEQUENCE</scope>
    <source>
        <strain evidence="2">RIVM0002</strain>
        <plasmid evidence="2">pRIVM0002_IMP-4_171109_B03</plasmid>
    </source>
</reference>
<dbReference type="InterPro" id="IPR045919">
    <property type="entry name" value="DUF6338"/>
</dbReference>
<proteinExistence type="predicted"/>